<keyword evidence="10" id="KW-0906">Nuclear pore complex</keyword>
<comment type="similarity">
    <text evidence="3">Belongs to the NDC1 family.</text>
</comment>
<dbReference type="GO" id="GO:0031965">
    <property type="term" value="C:nuclear membrane"/>
    <property type="evidence" value="ECO:0007669"/>
    <property type="project" value="UniProtKB-SubCell"/>
</dbReference>
<evidence type="ECO:0000313" key="13">
    <source>
        <dbReference type="EMBL" id="CAD7250852.1"/>
    </source>
</evidence>
<comment type="subcellular location">
    <subcellularLocation>
        <location evidence="1">Nucleus membrane</location>
        <topology evidence="1">Multi-pass membrane protein</topology>
    </subcellularLocation>
    <subcellularLocation>
        <location evidence="2">Nucleus</location>
        <location evidence="2">Nuclear pore complex</location>
    </subcellularLocation>
</comment>
<dbReference type="EMBL" id="LR902627">
    <property type="protein sequence ID" value="CAD7250852.1"/>
    <property type="molecule type" value="Genomic_DNA"/>
</dbReference>
<organism evidence="13">
    <name type="scientific">Darwinula stevensoni</name>
    <dbReference type="NCBI Taxonomy" id="69355"/>
    <lineage>
        <taxon>Eukaryota</taxon>
        <taxon>Metazoa</taxon>
        <taxon>Ecdysozoa</taxon>
        <taxon>Arthropoda</taxon>
        <taxon>Crustacea</taxon>
        <taxon>Oligostraca</taxon>
        <taxon>Ostracoda</taxon>
        <taxon>Podocopa</taxon>
        <taxon>Podocopida</taxon>
        <taxon>Darwinulocopina</taxon>
        <taxon>Darwinuloidea</taxon>
        <taxon>Darwinulidae</taxon>
        <taxon>Darwinula</taxon>
    </lineage>
</organism>
<evidence type="ECO:0000256" key="12">
    <source>
        <dbReference type="ARBA" id="ARBA00023242"/>
    </source>
</evidence>
<dbReference type="InterPro" id="IPR019049">
    <property type="entry name" value="Nucleoporin_prot_Ndc1/Nup"/>
</dbReference>
<keyword evidence="9" id="KW-0811">Translocation</keyword>
<dbReference type="GO" id="GO:0015031">
    <property type="term" value="P:protein transport"/>
    <property type="evidence" value="ECO:0007669"/>
    <property type="project" value="UniProtKB-KW"/>
</dbReference>
<reference evidence="13" key="1">
    <citation type="submission" date="2020-11" db="EMBL/GenBank/DDBJ databases">
        <authorList>
            <person name="Tran Van P."/>
        </authorList>
    </citation>
    <scope>NUCLEOTIDE SEQUENCE</scope>
</reference>
<dbReference type="PANTHER" id="PTHR13269:SF6">
    <property type="entry name" value="NUCLEOPORIN NDC1"/>
    <property type="match status" value="1"/>
</dbReference>
<dbReference type="OrthoDB" id="67850at2759"/>
<dbReference type="Proteomes" id="UP000677054">
    <property type="component" value="Unassembled WGS sequence"/>
</dbReference>
<keyword evidence="11" id="KW-0472">Membrane</keyword>
<dbReference type="EMBL" id="CAJPEV010003110">
    <property type="protein sequence ID" value="CAG0898953.1"/>
    <property type="molecule type" value="Genomic_DNA"/>
</dbReference>
<evidence type="ECO:0000256" key="4">
    <source>
        <dbReference type="ARBA" id="ARBA00022448"/>
    </source>
</evidence>
<keyword evidence="14" id="KW-1185">Reference proteome</keyword>
<name>A0A7R9ABD6_9CRUS</name>
<evidence type="ECO:0000313" key="14">
    <source>
        <dbReference type="Proteomes" id="UP000677054"/>
    </source>
</evidence>
<protein>
    <submittedName>
        <fullName evidence="13">Uncharacterized protein</fullName>
    </submittedName>
</protein>
<dbReference type="GO" id="GO:0030674">
    <property type="term" value="F:protein-macromolecule adaptor activity"/>
    <property type="evidence" value="ECO:0007669"/>
    <property type="project" value="TreeGrafter"/>
</dbReference>
<evidence type="ECO:0000256" key="7">
    <source>
        <dbReference type="ARBA" id="ARBA00022927"/>
    </source>
</evidence>
<keyword evidence="5" id="KW-0812">Transmembrane</keyword>
<dbReference type="GO" id="GO:0051028">
    <property type="term" value="P:mRNA transport"/>
    <property type="evidence" value="ECO:0007669"/>
    <property type="project" value="UniProtKB-KW"/>
</dbReference>
<dbReference type="Pfam" id="PF09531">
    <property type="entry name" value="Ndc1_Nup"/>
    <property type="match status" value="1"/>
</dbReference>
<evidence type="ECO:0000256" key="11">
    <source>
        <dbReference type="ARBA" id="ARBA00023136"/>
    </source>
</evidence>
<proteinExistence type="inferred from homology"/>
<evidence type="ECO:0000256" key="8">
    <source>
        <dbReference type="ARBA" id="ARBA00022989"/>
    </source>
</evidence>
<dbReference type="GO" id="GO:0070762">
    <property type="term" value="C:nuclear pore transmembrane ring"/>
    <property type="evidence" value="ECO:0007669"/>
    <property type="project" value="TreeGrafter"/>
</dbReference>
<keyword evidence="8" id="KW-1133">Transmembrane helix</keyword>
<dbReference type="AlphaFoldDB" id="A0A7R9ABD6"/>
<gene>
    <name evidence="13" type="ORF">DSTB1V02_LOCUS10621</name>
</gene>
<accession>A0A7R9ABD6</accession>
<evidence type="ECO:0000256" key="2">
    <source>
        <dbReference type="ARBA" id="ARBA00004567"/>
    </source>
</evidence>
<keyword evidence="7" id="KW-0653">Protein transport</keyword>
<evidence type="ECO:0000256" key="3">
    <source>
        <dbReference type="ARBA" id="ARBA00005760"/>
    </source>
</evidence>
<keyword evidence="4" id="KW-0813">Transport</keyword>
<sequence length="103" mass="11688">MHTGLSFLVSASYAEDVHGVVQFQLAKILMAYLRLYRASEGHHVPMSSKSQQRMHLVSLRDALRLTVKEALYRITSKFGQCLQAVNMCPEDQALLSEFIAFQE</sequence>
<dbReference type="PANTHER" id="PTHR13269">
    <property type="entry name" value="NUCLEOPORIN NDC1"/>
    <property type="match status" value="1"/>
</dbReference>
<evidence type="ECO:0000256" key="5">
    <source>
        <dbReference type="ARBA" id="ARBA00022692"/>
    </source>
</evidence>
<keyword evidence="12" id="KW-0539">Nucleus</keyword>
<evidence type="ECO:0000256" key="10">
    <source>
        <dbReference type="ARBA" id="ARBA00023132"/>
    </source>
</evidence>
<evidence type="ECO:0000256" key="9">
    <source>
        <dbReference type="ARBA" id="ARBA00023010"/>
    </source>
</evidence>
<keyword evidence="6" id="KW-0509">mRNA transport</keyword>
<evidence type="ECO:0000256" key="1">
    <source>
        <dbReference type="ARBA" id="ARBA00004232"/>
    </source>
</evidence>
<evidence type="ECO:0000256" key="6">
    <source>
        <dbReference type="ARBA" id="ARBA00022816"/>
    </source>
</evidence>
<dbReference type="GO" id="GO:0006999">
    <property type="term" value="P:nuclear pore organization"/>
    <property type="evidence" value="ECO:0007669"/>
    <property type="project" value="TreeGrafter"/>
</dbReference>